<evidence type="ECO:0000259" key="5">
    <source>
        <dbReference type="PROSITE" id="PS51007"/>
    </source>
</evidence>
<feature type="domain" description="Cytochrome c" evidence="5">
    <location>
        <begin position="39"/>
        <end position="147"/>
    </location>
</feature>
<dbReference type="InterPro" id="IPR036909">
    <property type="entry name" value="Cyt_c-like_dom_sf"/>
</dbReference>
<organism evidence="6 7">
    <name type="scientific">Segnochrobactrum spirostomi</name>
    <dbReference type="NCBI Taxonomy" id="2608987"/>
    <lineage>
        <taxon>Bacteria</taxon>
        <taxon>Pseudomonadati</taxon>
        <taxon>Pseudomonadota</taxon>
        <taxon>Alphaproteobacteria</taxon>
        <taxon>Hyphomicrobiales</taxon>
        <taxon>Segnochrobactraceae</taxon>
        <taxon>Segnochrobactrum</taxon>
    </lineage>
</organism>
<feature type="domain" description="Cytochrome c" evidence="5">
    <location>
        <begin position="189"/>
        <end position="297"/>
    </location>
</feature>
<evidence type="ECO:0000256" key="1">
    <source>
        <dbReference type="ARBA" id="ARBA00022617"/>
    </source>
</evidence>
<dbReference type="GO" id="GO:0020037">
    <property type="term" value="F:heme binding"/>
    <property type="evidence" value="ECO:0007669"/>
    <property type="project" value="InterPro"/>
</dbReference>
<accession>A0A6A7XXM3</accession>
<dbReference type="InterPro" id="IPR051459">
    <property type="entry name" value="Cytochrome_c-type_DH"/>
</dbReference>
<dbReference type="SUPFAM" id="SSF46626">
    <property type="entry name" value="Cytochrome c"/>
    <property type="match status" value="2"/>
</dbReference>
<keyword evidence="2 4" id="KW-0479">Metal-binding</keyword>
<evidence type="ECO:0000313" key="7">
    <source>
        <dbReference type="Proteomes" id="UP000332515"/>
    </source>
</evidence>
<keyword evidence="7" id="KW-1185">Reference proteome</keyword>
<dbReference type="AlphaFoldDB" id="A0A6A7XXM3"/>
<dbReference type="PROSITE" id="PS51007">
    <property type="entry name" value="CYTC"/>
    <property type="match status" value="2"/>
</dbReference>
<protein>
    <submittedName>
        <fullName evidence="6">Cytochrome c</fullName>
    </submittedName>
</protein>
<keyword evidence="3 4" id="KW-0408">Iron</keyword>
<sequence length="304" mass="32153">MLGWLALAVSGVVVLALGGFYVLTMPWTLSAADLPKHTADLANGERMFWAGGCVSCHAAPGSKGDDRLKLVGGVEIASPFGTFVTPNISSDRTAGIGAWSDLDFVNAMMRGVSPAGEHLYPAFPYTSYQHMRIEDLLDLRAYLATLPADATPSKSFELPFPFNIRRGIGLWKLVYLDGKPYAPDLAWSASAKAGGYLVVGPGHCGECHTPRDAFGGLEKSRWLAGGPAPDGKGRIPDITPTGAFAKWSASDIAEALDTGFTPDFDTLGGSMAEVVENLHHLADQDRADIAAYLKAIPPVPPAAP</sequence>
<proteinExistence type="predicted"/>
<evidence type="ECO:0000256" key="3">
    <source>
        <dbReference type="ARBA" id="ARBA00023004"/>
    </source>
</evidence>
<gene>
    <name evidence="6" type="ORF">F0357_01765</name>
</gene>
<dbReference type="Proteomes" id="UP000332515">
    <property type="component" value="Unassembled WGS sequence"/>
</dbReference>
<dbReference type="PANTHER" id="PTHR35008:SF8">
    <property type="entry name" value="ALCOHOL DEHYDROGENASE CYTOCHROME C SUBUNIT"/>
    <property type="match status" value="1"/>
</dbReference>
<evidence type="ECO:0000256" key="2">
    <source>
        <dbReference type="ARBA" id="ARBA00022723"/>
    </source>
</evidence>
<evidence type="ECO:0000256" key="4">
    <source>
        <dbReference type="PROSITE-ProRule" id="PRU00433"/>
    </source>
</evidence>
<evidence type="ECO:0000313" key="6">
    <source>
        <dbReference type="EMBL" id="MQT11420.1"/>
    </source>
</evidence>
<dbReference type="InterPro" id="IPR009056">
    <property type="entry name" value="Cyt_c-like_dom"/>
</dbReference>
<reference evidence="6 7" key="1">
    <citation type="submission" date="2019-09" db="EMBL/GenBank/DDBJ databases">
        <title>Segnochrobactrum spirostomi gen. nov., sp. nov., isolated from the ciliate Spirostomum cf. yagiui and description of a novel family, Segnochrobactraceae fam. nov. within the order Rhizobiales of the class Alphaproteobacteria.</title>
        <authorList>
            <person name="Akter S."/>
            <person name="Shazib S.U.A."/>
            <person name="Shin M.K."/>
        </authorList>
    </citation>
    <scope>NUCLEOTIDE SEQUENCE [LARGE SCALE GENOMIC DNA]</scope>
    <source>
        <strain evidence="6 7">Sp-1</strain>
    </source>
</reference>
<dbReference type="Pfam" id="PF00034">
    <property type="entry name" value="Cytochrom_C"/>
    <property type="match status" value="1"/>
</dbReference>
<dbReference type="GO" id="GO:0009055">
    <property type="term" value="F:electron transfer activity"/>
    <property type="evidence" value="ECO:0007669"/>
    <property type="project" value="InterPro"/>
</dbReference>
<dbReference type="EMBL" id="VWNA01000001">
    <property type="protein sequence ID" value="MQT11420.1"/>
    <property type="molecule type" value="Genomic_DNA"/>
</dbReference>
<name>A0A6A7XXM3_9HYPH</name>
<dbReference type="PANTHER" id="PTHR35008">
    <property type="entry name" value="BLL4482 PROTEIN-RELATED"/>
    <property type="match status" value="1"/>
</dbReference>
<keyword evidence="1 4" id="KW-0349">Heme</keyword>
<dbReference type="GO" id="GO:0046872">
    <property type="term" value="F:metal ion binding"/>
    <property type="evidence" value="ECO:0007669"/>
    <property type="project" value="UniProtKB-KW"/>
</dbReference>
<comment type="caution">
    <text evidence="6">The sequence shown here is derived from an EMBL/GenBank/DDBJ whole genome shotgun (WGS) entry which is preliminary data.</text>
</comment>
<dbReference type="Gene3D" id="1.10.760.10">
    <property type="entry name" value="Cytochrome c-like domain"/>
    <property type="match status" value="1"/>
</dbReference>